<reference evidence="4" key="2">
    <citation type="journal article" date="2024" name="Plant">
        <title>Genomic evolution and insights into agronomic trait innovations of Sesamum species.</title>
        <authorList>
            <person name="Miao H."/>
            <person name="Wang L."/>
            <person name="Qu L."/>
            <person name="Liu H."/>
            <person name="Sun Y."/>
            <person name="Le M."/>
            <person name="Wang Q."/>
            <person name="Wei S."/>
            <person name="Zheng Y."/>
            <person name="Lin W."/>
            <person name="Duan Y."/>
            <person name="Cao H."/>
            <person name="Xiong S."/>
            <person name="Wang X."/>
            <person name="Wei L."/>
            <person name="Li C."/>
            <person name="Ma Q."/>
            <person name="Ju M."/>
            <person name="Zhao R."/>
            <person name="Li G."/>
            <person name="Mu C."/>
            <person name="Tian Q."/>
            <person name="Mei H."/>
            <person name="Zhang T."/>
            <person name="Gao T."/>
            <person name="Zhang H."/>
        </authorList>
    </citation>
    <scope>NUCLEOTIDE SEQUENCE</scope>
    <source>
        <strain evidence="4">KEN8</strain>
    </source>
</reference>
<dbReference type="Gene3D" id="3.60.10.10">
    <property type="entry name" value="Endonuclease/exonuclease/phosphatase"/>
    <property type="match status" value="1"/>
</dbReference>
<dbReference type="PANTHER" id="PTHR31286:SF99">
    <property type="entry name" value="DUF4283 DOMAIN-CONTAINING PROTEIN"/>
    <property type="match status" value="1"/>
</dbReference>
<evidence type="ECO:0000259" key="2">
    <source>
        <dbReference type="Pfam" id="PF03372"/>
    </source>
</evidence>
<dbReference type="InterPro" id="IPR025558">
    <property type="entry name" value="DUF4283"/>
</dbReference>
<dbReference type="AlphaFoldDB" id="A0AAW2JMX9"/>
<gene>
    <name evidence="4" type="ORF">Scaly_3092000</name>
</gene>
<feature type="domain" description="DUF4283" evidence="3">
    <location>
        <begin position="383"/>
        <end position="461"/>
    </location>
</feature>
<accession>A0AAW2JMX9</accession>
<dbReference type="InterPro" id="IPR040256">
    <property type="entry name" value="At4g02000-like"/>
</dbReference>
<organism evidence="4">
    <name type="scientific">Sesamum calycinum</name>
    <dbReference type="NCBI Taxonomy" id="2727403"/>
    <lineage>
        <taxon>Eukaryota</taxon>
        <taxon>Viridiplantae</taxon>
        <taxon>Streptophyta</taxon>
        <taxon>Embryophyta</taxon>
        <taxon>Tracheophyta</taxon>
        <taxon>Spermatophyta</taxon>
        <taxon>Magnoliopsida</taxon>
        <taxon>eudicotyledons</taxon>
        <taxon>Gunneridae</taxon>
        <taxon>Pentapetalae</taxon>
        <taxon>asterids</taxon>
        <taxon>lamiids</taxon>
        <taxon>Lamiales</taxon>
        <taxon>Pedaliaceae</taxon>
        <taxon>Sesamum</taxon>
    </lineage>
</organism>
<dbReference type="InterPro" id="IPR005135">
    <property type="entry name" value="Endo/exonuclease/phosphatase"/>
</dbReference>
<dbReference type="GO" id="GO:0003824">
    <property type="term" value="F:catalytic activity"/>
    <property type="evidence" value="ECO:0007669"/>
    <property type="project" value="InterPro"/>
</dbReference>
<name>A0AAW2JMX9_9LAMI</name>
<dbReference type="Pfam" id="PF03372">
    <property type="entry name" value="Exo_endo_phos"/>
    <property type="match status" value="1"/>
</dbReference>
<dbReference type="PANTHER" id="PTHR31286">
    <property type="entry name" value="GLYCINE-RICH CELL WALL STRUCTURAL PROTEIN 1.8-LIKE"/>
    <property type="match status" value="1"/>
</dbReference>
<dbReference type="Pfam" id="PF14111">
    <property type="entry name" value="DUF4283"/>
    <property type="match status" value="1"/>
</dbReference>
<dbReference type="InterPro" id="IPR036691">
    <property type="entry name" value="Endo/exonu/phosph_ase_sf"/>
</dbReference>
<protein>
    <recommendedName>
        <fullName evidence="5">DUF4283 domain-containing protein</fullName>
    </recommendedName>
</protein>
<reference evidence="4" key="1">
    <citation type="submission" date="2020-06" db="EMBL/GenBank/DDBJ databases">
        <authorList>
            <person name="Li T."/>
            <person name="Hu X."/>
            <person name="Zhang T."/>
            <person name="Song X."/>
            <person name="Zhang H."/>
            <person name="Dai N."/>
            <person name="Sheng W."/>
            <person name="Hou X."/>
            <person name="Wei L."/>
        </authorList>
    </citation>
    <scope>NUCLEOTIDE SEQUENCE</scope>
    <source>
        <strain evidence="4">KEN8</strain>
        <tissue evidence="4">Leaf</tissue>
    </source>
</reference>
<evidence type="ECO:0000313" key="4">
    <source>
        <dbReference type="EMBL" id="KAL0295704.1"/>
    </source>
</evidence>
<feature type="compositionally biased region" description="Polar residues" evidence="1">
    <location>
        <begin position="69"/>
        <end position="79"/>
    </location>
</feature>
<proteinExistence type="predicted"/>
<evidence type="ECO:0008006" key="5">
    <source>
        <dbReference type="Google" id="ProtNLM"/>
    </source>
</evidence>
<evidence type="ECO:0000256" key="1">
    <source>
        <dbReference type="SAM" id="MobiDB-lite"/>
    </source>
</evidence>
<feature type="region of interest" description="Disordered" evidence="1">
    <location>
        <begin position="56"/>
        <end position="81"/>
    </location>
</feature>
<feature type="region of interest" description="Disordered" evidence="1">
    <location>
        <begin position="294"/>
        <end position="319"/>
    </location>
</feature>
<dbReference type="EMBL" id="JACGWM010000964">
    <property type="protein sequence ID" value="KAL0295704.1"/>
    <property type="molecule type" value="Genomic_DNA"/>
</dbReference>
<dbReference type="SUPFAM" id="SSF56219">
    <property type="entry name" value="DNase I-like"/>
    <property type="match status" value="1"/>
</dbReference>
<feature type="domain" description="Endonuclease/exonuclease/phosphatase" evidence="2">
    <location>
        <begin position="650"/>
        <end position="857"/>
    </location>
</feature>
<sequence length="884" mass="96981">MKEKKGNSEKNGNGAVLAAPATLLSAEGVLEKLKTDFNLKEFFELASREKLGGEITSAGHGGFRPVQKRQLTPFPTKNSRPARRFINGAELTTGASCNEEPKSNTAHGTSQGLLTAATSAAAALTAGASCNEAPNIIMAHGTLNGPLEAAFPAAVALTDEAPQSFITRGASRWPLAAPTLTAATLDAEKSPGMSASHTMLTPLMATSIEDEDSSLPPRKVHAPAKHPSPTPFLAVPMVKDHHSPSADSLFGLNGAFHHRSPVGSPPPTTCVQPAAARAHALPWDRVVKPQQHTAPAPLPASLFRTQSPPAAPPATTGAPANPLPELFFGNVPLNPHLAYKIDEDKIAAAFNNSSRKTLNFIPPSVQNGEVIVRPSIDMIRAGSERWNTTAVGYFLGKKPYFHHLNEFVRSIWPGVRDVKATSNGFFFFQFETVAAMEEVIEGGPWLYLGQPIVLQKWEPGMVLRKLKHTEVPVWIKLRHLPVELWTTEGLSTVASGIGRPLYPDAITRACTRLDFARVCVMLNVSSKLPKHVVIMMPNELGGESACKVDVEYEWLPPKCKKCVSLGHSTATCPESNKIEKPKVAVYVQKRPVQPPPTVSKPMAKDAVRTVQHTVPEEDGTVDMEIGTDERSYIDKGKAPLAKCDIMNAAFWNVRGLNRRDHQVAVKELVNEFRLNFLGLLETRVSAVNVLRVQTFLPRWSWFTDYDMPGNRIWIAWDDELLDVDVLNLDVQFIHCRINIRCAHLSVLATVVYGANDSVSRRGLWQSLVTLADSISDEPWIVGGDFNTVVDMSEVCGASADIHLAMNEFRDCILGTGLIHLPVQGELFSWHNCSEGDRSLWKRLDRLLVNDAWLRLWPNSHYQCLNARTSITPHLCSEEILIIIR</sequence>
<evidence type="ECO:0000259" key="3">
    <source>
        <dbReference type="Pfam" id="PF14111"/>
    </source>
</evidence>
<comment type="caution">
    <text evidence="4">The sequence shown here is derived from an EMBL/GenBank/DDBJ whole genome shotgun (WGS) entry which is preliminary data.</text>
</comment>